<protein>
    <submittedName>
        <fullName evidence="4">Gag-Pol polyprotein</fullName>
    </submittedName>
</protein>
<feature type="region of interest" description="Disordered" evidence="2">
    <location>
        <begin position="222"/>
        <end position="259"/>
    </location>
</feature>
<dbReference type="GO" id="GO:0003676">
    <property type="term" value="F:nucleic acid binding"/>
    <property type="evidence" value="ECO:0007669"/>
    <property type="project" value="InterPro"/>
</dbReference>
<dbReference type="EMBL" id="SMMG02000002">
    <property type="protein sequence ID" value="KAA3485117.1"/>
    <property type="molecule type" value="Genomic_DNA"/>
</dbReference>
<dbReference type="SMART" id="SM00343">
    <property type="entry name" value="ZnF_C2HC"/>
    <property type="match status" value="1"/>
</dbReference>
<keyword evidence="1" id="KW-0862">Zinc</keyword>
<name>A0A5B6WWP8_9ROSI</name>
<evidence type="ECO:0000256" key="1">
    <source>
        <dbReference type="PROSITE-ProRule" id="PRU00047"/>
    </source>
</evidence>
<feature type="region of interest" description="Disordered" evidence="2">
    <location>
        <begin position="110"/>
        <end position="181"/>
    </location>
</feature>
<dbReference type="PANTHER" id="PTHR15503:SF45">
    <property type="entry name" value="RNA-DIRECTED DNA POLYMERASE HOMOLOG"/>
    <property type="match status" value="1"/>
</dbReference>
<keyword evidence="1" id="KW-0863">Zinc-finger</keyword>
<dbReference type="Gene3D" id="4.10.60.10">
    <property type="entry name" value="Zinc finger, CCHC-type"/>
    <property type="match status" value="1"/>
</dbReference>
<dbReference type="OrthoDB" id="8066754at2759"/>
<dbReference type="Pfam" id="PF00098">
    <property type="entry name" value="zf-CCHC"/>
    <property type="match status" value="1"/>
</dbReference>
<dbReference type="PROSITE" id="PS50158">
    <property type="entry name" value="ZF_CCHC"/>
    <property type="match status" value="1"/>
</dbReference>
<evidence type="ECO:0000313" key="5">
    <source>
        <dbReference type="Proteomes" id="UP000325315"/>
    </source>
</evidence>
<evidence type="ECO:0000313" key="4">
    <source>
        <dbReference type="EMBL" id="KAA3485117.1"/>
    </source>
</evidence>
<sequence length="361" mass="40895">MPQGTEHVRIGKPSVDKIHKYGAEEFRATADDDPERAEFWLENTIMGNTTVSEYEREFVRLSKYAREWVPIEVDMCKHFEEDLNEDIKLLIGILELREFVVLADRAHKAEELSREKKEEREAQISGKRFIGQSQSSVSKKSKEYHDHSTTFTGYSEKEWGSQRSNPRSSSSSVNSVGSVGNPKSKCKYCNNFHFGECRLRSGACYRCGSLDHFLKDCSEKIEKDTDQPSKPSNPASRGKPPCHPNNVRDSQGITRDSIVKPEARAPARTYAIRAREDASAPDVITDGLSNVISAISAQKYVRRGYDAYLAYVLMPIFYEFPDVFPKELLGLPPDREVEFFIDLVSGTTPISTAPYRMILSN</sequence>
<dbReference type="PANTHER" id="PTHR15503">
    <property type="entry name" value="LDOC1 RELATED"/>
    <property type="match status" value="1"/>
</dbReference>
<keyword evidence="1" id="KW-0479">Metal-binding</keyword>
<comment type="caution">
    <text evidence="4">The sequence shown here is derived from an EMBL/GenBank/DDBJ whole genome shotgun (WGS) entry which is preliminary data.</text>
</comment>
<evidence type="ECO:0000259" key="3">
    <source>
        <dbReference type="PROSITE" id="PS50158"/>
    </source>
</evidence>
<gene>
    <name evidence="4" type="ORF">EPI10_007144</name>
</gene>
<proteinExistence type="predicted"/>
<keyword evidence="5" id="KW-1185">Reference proteome</keyword>
<dbReference type="Proteomes" id="UP000325315">
    <property type="component" value="Unassembled WGS sequence"/>
</dbReference>
<dbReference type="InterPro" id="IPR001878">
    <property type="entry name" value="Znf_CCHC"/>
</dbReference>
<feature type="domain" description="CCHC-type" evidence="3">
    <location>
        <begin position="204"/>
        <end position="219"/>
    </location>
</feature>
<feature type="compositionally biased region" description="Basic and acidic residues" evidence="2">
    <location>
        <begin position="110"/>
        <end position="122"/>
    </location>
</feature>
<dbReference type="GO" id="GO:0008270">
    <property type="term" value="F:zinc ion binding"/>
    <property type="evidence" value="ECO:0007669"/>
    <property type="project" value="UniProtKB-KW"/>
</dbReference>
<dbReference type="AlphaFoldDB" id="A0A5B6WWP8"/>
<organism evidence="4 5">
    <name type="scientific">Gossypium australe</name>
    <dbReference type="NCBI Taxonomy" id="47621"/>
    <lineage>
        <taxon>Eukaryota</taxon>
        <taxon>Viridiplantae</taxon>
        <taxon>Streptophyta</taxon>
        <taxon>Embryophyta</taxon>
        <taxon>Tracheophyta</taxon>
        <taxon>Spermatophyta</taxon>
        <taxon>Magnoliopsida</taxon>
        <taxon>eudicotyledons</taxon>
        <taxon>Gunneridae</taxon>
        <taxon>Pentapetalae</taxon>
        <taxon>rosids</taxon>
        <taxon>malvids</taxon>
        <taxon>Malvales</taxon>
        <taxon>Malvaceae</taxon>
        <taxon>Malvoideae</taxon>
        <taxon>Gossypium</taxon>
    </lineage>
</organism>
<reference evidence="5" key="1">
    <citation type="journal article" date="2019" name="Plant Biotechnol. J.">
        <title>Genome sequencing of the Australian wild diploid species Gossypium australe highlights disease resistance and delayed gland morphogenesis.</title>
        <authorList>
            <person name="Cai Y."/>
            <person name="Cai X."/>
            <person name="Wang Q."/>
            <person name="Wang P."/>
            <person name="Zhang Y."/>
            <person name="Cai C."/>
            <person name="Xu Y."/>
            <person name="Wang K."/>
            <person name="Zhou Z."/>
            <person name="Wang C."/>
            <person name="Geng S."/>
            <person name="Li B."/>
            <person name="Dong Q."/>
            <person name="Hou Y."/>
            <person name="Wang H."/>
            <person name="Ai P."/>
            <person name="Liu Z."/>
            <person name="Yi F."/>
            <person name="Sun M."/>
            <person name="An G."/>
            <person name="Cheng J."/>
            <person name="Zhang Y."/>
            <person name="Shi Q."/>
            <person name="Xie Y."/>
            <person name="Shi X."/>
            <person name="Chang Y."/>
            <person name="Huang F."/>
            <person name="Chen Y."/>
            <person name="Hong S."/>
            <person name="Mi L."/>
            <person name="Sun Q."/>
            <person name="Zhang L."/>
            <person name="Zhou B."/>
            <person name="Peng R."/>
            <person name="Zhang X."/>
            <person name="Liu F."/>
        </authorList>
    </citation>
    <scope>NUCLEOTIDE SEQUENCE [LARGE SCALE GENOMIC DNA]</scope>
    <source>
        <strain evidence="5">cv. PA1801</strain>
    </source>
</reference>
<evidence type="ECO:0000256" key="2">
    <source>
        <dbReference type="SAM" id="MobiDB-lite"/>
    </source>
</evidence>
<dbReference type="InterPro" id="IPR032567">
    <property type="entry name" value="RTL1-rel"/>
</dbReference>
<feature type="compositionally biased region" description="Low complexity" evidence="2">
    <location>
        <begin position="161"/>
        <end position="181"/>
    </location>
</feature>
<accession>A0A5B6WWP8</accession>